<keyword evidence="3" id="KW-1185">Reference proteome</keyword>
<organism evidence="2">
    <name type="scientific">Trichuris suis</name>
    <name type="common">pig whipworm</name>
    <dbReference type="NCBI Taxonomy" id="68888"/>
    <lineage>
        <taxon>Eukaryota</taxon>
        <taxon>Metazoa</taxon>
        <taxon>Ecdysozoa</taxon>
        <taxon>Nematoda</taxon>
        <taxon>Enoplea</taxon>
        <taxon>Dorylaimia</taxon>
        <taxon>Trichinellida</taxon>
        <taxon>Trichuridae</taxon>
        <taxon>Trichuris</taxon>
    </lineage>
</organism>
<dbReference type="Proteomes" id="UP000030764">
    <property type="component" value="Unassembled WGS sequence"/>
</dbReference>
<protein>
    <submittedName>
        <fullName evidence="2">Uncharacterized protein</fullName>
    </submittedName>
</protein>
<evidence type="ECO:0000313" key="1">
    <source>
        <dbReference type="EMBL" id="KFD56310.1"/>
    </source>
</evidence>
<accession>A0A085NH13</accession>
<gene>
    <name evidence="1" type="ORF">M513_02765</name>
    <name evidence="2" type="ORF">M514_02765</name>
</gene>
<reference evidence="2 3" key="1">
    <citation type="journal article" date="2014" name="Nat. Genet.">
        <title>Genome and transcriptome of the porcine whipworm Trichuris suis.</title>
        <authorList>
            <person name="Jex A.R."/>
            <person name="Nejsum P."/>
            <person name="Schwarz E.M."/>
            <person name="Hu L."/>
            <person name="Young N.D."/>
            <person name="Hall R.S."/>
            <person name="Korhonen P.K."/>
            <person name="Liao S."/>
            <person name="Thamsborg S."/>
            <person name="Xia J."/>
            <person name="Xu P."/>
            <person name="Wang S."/>
            <person name="Scheerlinck J.P."/>
            <person name="Hofmann A."/>
            <person name="Sternberg P.W."/>
            <person name="Wang J."/>
            <person name="Gasser R.B."/>
        </authorList>
    </citation>
    <scope>NUCLEOTIDE SEQUENCE [LARGE SCALE GENOMIC DNA]</scope>
    <source>
        <strain evidence="2">DCEP-RM93F</strain>
        <strain evidence="1">DCEP-RM93M</strain>
    </source>
</reference>
<dbReference type="EMBL" id="KL367501">
    <property type="protein sequence ID" value="KFD68759.1"/>
    <property type="molecule type" value="Genomic_DNA"/>
</dbReference>
<evidence type="ECO:0000313" key="2">
    <source>
        <dbReference type="EMBL" id="KFD68759.1"/>
    </source>
</evidence>
<proteinExistence type="predicted"/>
<name>A0A085NH13_9BILA</name>
<sequence length="147" mass="16658">MITLDDVQQINPKLLEGLDINLIRHPTHLIFPPVRSQVDQASKDPGRSESDFQVARLLHLRFLTERRFHWLQVTAALLGLNISGGQVTARGGEIWLAVPSWAVPYRNKFMVRVHPLFSGGLIMYLGNSEVDLRSGKFSFCYSLVMDL</sequence>
<dbReference type="Proteomes" id="UP000030758">
    <property type="component" value="Unassembled WGS sequence"/>
</dbReference>
<dbReference type="EMBL" id="KL363194">
    <property type="protein sequence ID" value="KFD56310.1"/>
    <property type="molecule type" value="Genomic_DNA"/>
</dbReference>
<dbReference type="AlphaFoldDB" id="A0A085NH13"/>
<evidence type="ECO:0000313" key="3">
    <source>
        <dbReference type="Proteomes" id="UP000030764"/>
    </source>
</evidence>